<protein>
    <submittedName>
        <fullName evidence="1">Pyridoxamine 5'-phosphate oxidase family protein</fullName>
    </submittedName>
</protein>
<dbReference type="RefSeq" id="WP_155051035.1">
    <property type="nucleotide sequence ID" value="NZ_BAAAIB010000001.1"/>
</dbReference>
<dbReference type="SUPFAM" id="SSF50475">
    <property type="entry name" value="FMN-binding split barrel"/>
    <property type="match status" value="1"/>
</dbReference>
<accession>A0A6I3M796</accession>
<organism evidence="1 2">
    <name type="scientific">Agromyces bracchium</name>
    <dbReference type="NCBI Taxonomy" id="88376"/>
    <lineage>
        <taxon>Bacteria</taxon>
        <taxon>Bacillati</taxon>
        <taxon>Actinomycetota</taxon>
        <taxon>Actinomycetes</taxon>
        <taxon>Micrococcales</taxon>
        <taxon>Microbacteriaceae</taxon>
        <taxon>Agromyces</taxon>
    </lineage>
</organism>
<dbReference type="Proteomes" id="UP000433071">
    <property type="component" value="Unassembled WGS sequence"/>
</dbReference>
<sequence length="141" mass="15948">MDGQDDVRPPTQQLSEEECWKRIEAAPFGRIAVFAAGEVDIFPINHMVDRDGPDAPALVFRTAAGTKLLELTIHSHIAFEVDGYTDADAFSVVVKGEARQLERQSEIEHAETLGVHPWAPEEKDRWVRIQPTEVRGREFQR</sequence>
<reference evidence="1 2" key="1">
    <citation type="submission" date="2019-11" db="EMBL/GenBank/DDBJ databases">
        <title>Agromyces kandeliae sp. nov., isolated from mangrove soil.</title>
        <authorList>
            <person name="Wang R."/>
        </authorList>
    </citation>
    <scope>NUCLEOTIDE SEQUENCE [LARGE SCALE GENOMIC DNA]</scope>
    <source>
        <strain evidence="1 2">JCM 11433</strain>
    </source>
</reference>
<dbReference type="Gene3D" id="2.30.110.10">
    <property type="entry name" value="Electron Transport, Fmn-binding Protein, Chain A"/>
    <property type="match status" value="1"/>
</dbReference>
<comment type="caution">
    <text evidence="1">The sequence shown here is derived from an EMBL/GenBank/DDBJ whole genome shotgun (WGS) entry which is preliminary data.</text>
</comment>
<dbReference type="InterPro" id="IPR024747">
    <property type="entry name" value="Pyridox_Oxase-rel"/>
</dbReference>
<dbReference type="OrthoDB" id="7062584at2"/>
<evidence type="ECO:0000313" key="2">
    <source>
        <dbReference type="Proteomes" id="UP000433071"/>
    </source>
</evidence>
<proteinExistence type="predicted"/>
<dbReference type="Pfam" id="PF12900">
    <property type="entry name" value="Pyridox_ox_2"/>
    <property type="match status" value="1"/>
</dbReference>
<name>A0A6I3M796_9MICO</name>
<gene>
    <name evidence="1" type="ORF">GJ743_06270</name>
</gene>
<dbReference type="EMBL" id="WMLB01000017">
    <property type="protein sequence ID" value="MTH67977.1"/>
    <property type="molecule type" value="Genomic_DNA"/>
</dbReference>
<keyword evidence="2" id="KW-1185">Reference proteome</keyword>
<dbReference type="AlphaFoldDB" id="A0A6I3M796"/>
<evidence type="ECO:0000313" key="1">
    <source>
        <dbReference type="EMBL" id="MTH67977.1"/>
    </source>
</evidence>
<dbReference type="InterPro" id="IPR012349">
    <property type="entry name" value="Split_barrel_FMN-bd"/>
</dbReference>